<reference evidence="2" key="1">
    <citation type="submission" date="2020-05" db="UniProtKB">
        <authorList>
            <consortium name="EnsemblMetazoa"/>
        </authorList>
    </citation>
    <scope>IDENTIFICATION</scope>
    <source>
        <strain evidence="2">TTRI</strain>
    </source>
</reference>
<sequence length="145" mass="16788">MNNSDDIATTGIAHVHTHIQTQPQAHALIIKIKSSQKLYELYGYSLNKHKIKDQFSDELIKIFNNIKQFLMFSFNVLALLLCTSGFANVSISSQIRPKLIKKRSTSKKSKVMEIYRKDNRKRTHVTWSKYLRKDGDKSLISDPYV</sequence>
<feature type="transmembrane region" description="Helical" evidence="1">
    <location>
        <begin position="69"/>
        <end position="91"/>
    </location>
</feature>
<evidence type="ECO:0000256" key="1">
    <source>
        <dbReference type="SAM" id="Phobius"/>
    </source>
</evidence>
<accession>A0A1A9UUG6</accession>
<dbReference type="AlphaFoldDB" id="A0A1A9UUG6"/>
<organism evidence="2 3">
    <name type="scientific">Glossina austeni</name>
    <name type="common">Savannah tsetse fly</name>
    <dbReference type="NCBI Taxonomy" id="7395"/>
    <lineage>
        <taxon>Eukaryota</taxon>
        <taxon>Metazoa</taxon>
        <taxon>Ecdysozoa</taxon>
        <taxon>Arthropoda</taxon>
        <taxon>Hexapoda</taxon>
        <taxon>Insecta</taxon>
        <taxon>Pterygota</taxon>
        <taxon>Neoptera</taxon>
        <taxon>Endopterygota</taxon>
        <taxon>Diptera</taxon>
        <taxon>Brachycera</taxon>
        <taxon>Muscomorpha</taxon>
        <taxon>Hippoboscoidea</taxon>
        <taxon>Glossinidae</taxon>
        <taxon>Glossina</taxon>
    </lineage>
</organism>
<keyword evidence="1" id="KW-0812">Transmembrane</keyword>
<evidence type="ECO:0000313" key="3">
    <source>
        <dbReference type="Proteomes" id="UP000078200"/>
    </source>
</evidence>
<keyword evidence="1" id="KW-0472">Membrane</keyword>
<dbReference type="EnsemblMetazoa" id="GAUT015720-RA">
    <property type="protein sequence ID" value="GAUT015720-PA"/>
    <property type="gene ID" value="GAUT015720"/>
</dbReference>
<proteinExistence type="predicted"/>
<keyword evidence="1" id="KW-1133">Transmembrane helix</keyword>
<dbReference type="VEuPathDB" id="VectorBase:GAUT015720"/>
<evidence type="ECO:0000313" key="2">
    <source>
        <dbReference type="EnsemblMetazoa" id="GAUT015720-PA"/>
    </source>
</evidence>
<dbReference type="Proteomes" id="UP000078200">
    <property type="component" value="Unassembled WGS sequence"/>
</dbReference>
<protein>
    <submittedName>
        <fullName evidence="2">Uncharacterized protein</fullName>
    </submittedName>
</protein>
<keyword evidence="3" id="KW-1185">Reference proteome</keyword>
<name>A0A1A9UUG6_GLOAU</name>